<keyword evidence="1" id="KW-0472">Membrane</keyword>
<feature type="transmembrane region" description="Helical" evidence="1">
    <location>
        <begin position="7"/>
        <end position="29"/>
    </location>
</feature>
<dbReference type="AlphaFoldDB" id="A0A084GW97"/>
<feature type="transmembrane region" description="Helical" evidence="1">
    <location>
        <begin position="41"/>
        <end position="70"/>
    </location>
</feature>
<protein>
    <submittedName>
        <fullName evidence="2">Uncharacterized protein</fullName>
    </submittedName>
</protein>
<keyword evidence="1" id="KW-1133">Transmembrane helix</keyword>
<comment type="caution">
    <text evidence="2">The sequence shown here is derived from an EMBL/GenBank/DDBJ whole genome shotgun (WGS) entry which is preliminary data.</text>
</comment>
<keyword evidence="1" id="KW-0812">Transmembrane</keyword>
<organism evidence="2 3">
    <name type="scientific">Metabacillus indicus</name>
    <name type="common">Bacillus indicus</name>
    <dbReference type="NCBI Taxonomy" id="246786"/>
    <lineage>
        <taxon>Bacteria</taxon>
        <taxon>Bacillati</taxon>
        <taxon>Bacillota</taxon>
        <taxon>Bacilli</taxon>
        <taxon>Bacillales</taxon>
        <taxon>Bacillaceae</taxon>
        <taxon>Metabacillus</taxon>
    </lineage>
</organism>
<dbReference type="Proteomes" id="UP000028549">
    <property type="component" value="Unassembled WGS sequence"/>
</dbReference>
<keyword evidence="3" id="KW-1185">Reference proteome</keyword>
<sequence length="76" mass="8280">MKHFFLGFLISGFGSFILIVLGLFLFAEFYPIEDPSQGDGIGFAVAFGFLFSIPVAAMIGIVGGVLTYGFKEYKKN</sequence>
<accession>A0A084GW97</accession>
<evidence type="ECO:0000256" key="1">
    <source>
        <dbReference type="SAM" id="Phobius"/>
    </source>
</evidence>
<dbReference type="RefSeq" id="WP_035207035.1">
    <property type="nucleotide sequence ID" value="NZ_JNVC02000005.1"/>
</dbReference>
<evidence type="ECO:0000313" key="3">
    <source>
        <dbReference type="Proteomes" id="UP000028549"/>
    </source>
</evidence>
<proteinExistence type="predicted"/>
<reference evidence="2 3" key="1">
    <citation type="journal article" date="2005" name="Int. J. Syst. Evol. Microbiol.">
        <title>Bacillus cibi sp. nov., isolated from jeotgal, a traditional Korean fermented seafood.</title>
        <authorList>
            <person name="Yoon J.H."/>
            <person name="Lee C.H."/>
            <person name="Oh T.K."/>
        </authorList>
    </citation>
    <scope>NUCLEOTIDE SEQUENCE [LARGE SCALE GENOMIC DNA]</scope>
    <source>
        <strain evidence="2 3">DSM 16189</strain>
    </source>
</reference>
<dbReference type="OrthoDB" id="2972037at2"/>
<name>A0A084GW97_METID</name>
<dbReference type="EMBL" id="JNVC02000005">
    <property type="protein sequence ID" value="KEZ51609.1"/>
    <property type="molecule type" value="Genomic_DNA"/>
</dbReference>
<gene>
    <name evidence="2" type="ORF">GS18_0210785</name>
</gene>
<evidence type="ECO:0000313" key="2">
    <source>
        <dbReference type="EMBL" id="KEZ51609.1"/>
    </source>
</evidence>